<evidence type="ECO:0000313" key="2">
    <source>
        <dbReference type="EMBL" id="GAA0569557.1"/>
    </source>
</evidence>
<feature type="domain" description="Pvc16 N-terminal" evidence="1">
    <location>
        <begin position="8"/>
        <end position="169"/>
    </location>
</feature>
<dbReference type="RefSeq" id="WP_343893561.1">
    <property type="nucleotide sequence ID" value="NZ_BAAAFZ010000007.1"/>
</dbReference>
<comment type="caution">
    <text evidence="2">The sequence shown here is derived from an EMBL/GenBank/DDBJ whole genome shotgun (WGS) entry which is preliminary data.</text>
</comment>
<evidence type="ECO:0000259" key="1">
    <source>
        <dbReference type="Pfam" id="PF14065"/>
    </source>
</evidence>
<reference evidence="2 3" key="1">
    <citation type="journal article" date="2019" name="Int. J. Syst. Evol. Microbiol.">
        <title>The Global Catalogue of Microorganisms (GCM) 10K type strain sequencing project: providing services to taxonomists for standard genome sequencing and annotation.</title>
        <authorList>
            <consortium name="The Broad Institute Genomics Platform"/>
            <consortium name="The Broad Institute Genome Sequencing Center for Infectious Disease"/>
            <person name="Wu L."/>
            <person name="Ma J."/>
        </authorList>
    </citation>
    <scope>NUCLEOTIDE SEQUENCE [LARGE SCALE GENOMIC DNA]</scope>
    <source>
        <strain evidence="2 3">JCM 9933</strain>
    </source>
</reference>
<dbReference type="EMBL" id="BAAAFZ010000007">
    <property type="protein sequence ID" value="GAA0569557.1"/>
    <property type="molecule type" value="Genomic_DNA"/>
</dbReference>
<organism evidence="2 3">
    <name type="scientific">Craurococcus roseus</name>
    <dbReference type="NCBI Taxonomy" id="77585"/>
    <lineage>
        <taxon>Bacteria</taxon>
        <taxon>Pseudomonadati</taxon>
        <taxon>Pseudomonadota</taxon>
        <taxon>Alphaproteobacteria</taxon>
        <taxon>Acetobacterales</taxon>
        <taxon>Acetobacteraceae</taxon>
        <taxon>Craurococcus</taxon>
    </lineage>
</organism>
<dbReference type="Pfam" id="PF14065">
    <property type="entry name" value="Pvc16_N"/>
    <property type="match status" value="1"/>
</dbReference>
<gene>
    <name evidence="2" type="ORF">GCM10009416_05000</name>
</gene>
<proteinExistence type="predicted"/>
<protein>
    <recommendedName>
        <fullName evidence="1">Pvc16 N-terminal domain-containing protein</fullName>
    </recommendedName>
</protein>
<keyword evidence="3" id="KW-1185">Reference proteome</keyword>
<name>A0ABN1EM81_9PROT</name>
<dbReference type="InterPro" id="IPR025351">
    <property type="entry name" value="Pvc16_N"/>
</dbReference>
<dbReference type="Proteomes" id="UP001501588">
    <property type="component" value="Unassembled WGS sequence"/>
</dbReference>
<accession>A0ABN1EM81</accession>
<sequence length="180" mass="19040">MPIASAGNALVRHLRDRLAEAGALDGWEVEATTLREAREGAAGRRRVALALWRVQPDEAARDDLPARVASEADPPDGDGLVLRYLLLARGDDGRAEQTMLGRCMAVLHQHPVVEGPGAPGGLDATALVVTIETPPDDTYRALAGACGDPPPLVVPYTVRNVRLLPPTVGRVPDPPGTEMP</sequence>
<evidence type="ECO:0000313" key="3">
    <source>
        <dbReference type="Proteomes" id="UP001501588"/>
    </source>
</evidence>